<dbReference type="SUPFAM" id="SSF55729">
    <property type="entry name" value="Acyl-CoA N-acyltransferases (Nat)"/>
    <property type="match status" value="1"/>
</dbReference>
<evidence type="ECO:0000259" key="1">
    <source>
        <dbReference type="PROSITE" id="PS51186"/>
    </source>
</evidence>
<comment type="caution">
    <text evidence="2">The sequence shown here is derived from an EMBL/GenBank/DDBJ whole genome shotgun (WGS) entry which is preliminary data.</text>
</comment>
<dbReference type="EMBL" id="BMKB01000001">
    <property type="protein sequence ID" value="GGA36079.1"/>
    <property type="molecule type" value="Genomic_DNA"/>
</dbReference>
<protein>
    <submittedName>
        <fullName evidence="2">N-acetyltransferase</fullName>
    </submittedName>
</protein>
<dbReference type="RefSeq" id="WP_127070678.1">
    <property type="nucleotide sequence ID" value="NZ_BMKB01000001.1"/>
</dbReference>
<dbReference type="AlphaFoldDB" id="A0A916R8H5"/>
<sequence length="142" mass="15824">MVEINYESELQPESRAGILDGLVAFNRSQTPEFTGVLKNIGLTLTDPETGKVDGGLTGRIGFGRLFVELLFVPERLRGQGVGRQLMERAEAVAREYGCNGVWLDTFSFQAPDFYATLGYTIFGELADYPPGHRRYFLHKSLS</sequence>
<organism evidence="2 3">
    <name type="scientific">Pelagibacterium lentulum</name>
    <dbReference type="NCBI Taxonomy" id="2029865"/>
    <lineage>
        <taxon>Bacteria</taxon>
        <taxon>Pseudomonadati</taxon>
        <taxon>Pseudomonadota</taxon>
        <taxon>Alphaproteobacteria</taxon>
        <taxon>Hyphomicrobiales</taxon>
        <taxon>Devosiaceae</taxon>
        <taxon>Pelagibacterium</taxon>
    </lineage>
</organism>
<feature type="domain" description="N-acetyltransferase" evidence="1">
    <location>
        <begin position="2"/>
        <end position="142"/>
    </location>
</feature>
<dbReference type="PANTHER" id="PTHR13538">
    <property type="entry name" value="N-ACETYLTRANSFERASE 6"/>
    <property type="match status" value="1"/>
</dbReference>
<keyword evidence="3" id="KW-1185">Reference proteome</keyword>
<reference evidence="2 3" key="1">
    <citation type="journal article" date="2014" name="Int. J. Syst. Evol. Microbiol.">
        <title>Complete genome sequence of Corynebacterium casei LMG S-19264T (=DSM 44701T), isolated from a smear-ripened cheese.</title>
        <authorList>
            <consortium name="US DOE Joint Genome Institute (JGI-PGF)"/>
            <person name="Walter F."/>
            <person name="Albersmeier A."/>
            <person name="Kalinowski J."/>
            <person name="Ruckert C."/>
        </authorList>
    </citation>
    <scope>NUCLEOTIDE SEQUENCE [LARGE SCALE GENOMIC DNA]</scope>
    <source>
        <strain evidence="2 3">CGMCC 1.15896</strain>
    </source>
</reference>
<dbReference type="GO" id="GO:0005737">
    <property type="term" value="C:cytoplasm"/>
    <property type="evidence" value="ECO:0007669"/>
    <property type="project" value="TreeGrafter"/>
</dbReference>
<dbReference type="GO" id="GO:1905502">
    <property type="term" value="F:acetyl-CoA binding"/>
    <property type="evidence" value="ECO:0007669"/>
    <property type="project" value="TreeGrafter"/>
</dbReference>
<evidence type="ECO:0000313" key="3">
    <source>
        <dbReference type="Proteomes" id="UP000596977"/>
    </source>
</evidence>
<dbReference type="Gene3D" id="3.40.630.30">
    <property type="match status" value="1"/>
</dbReference>
<dbReference type="PANTHER" id="PTHR13538:SF4">
    <property type="entry name" value="N-ALPHA-ACETYLTRANSFERASE 80"/>
    <property type="match status" value="1"/>
</dbReference>
<accession>A0A916R8H5</accession>
<gene>
    <name evidence="2" type="ORF">GCM10011499_01790</name>
</gene>
<dbReference type="InterPro" id="IPR039840">
    <property type="entry name" value="NAA80"/>
</dbReference>
<evidence type="ECO:0000313" key="2">
    <source>
        <dbReference type="EMBL" id="GGA36079.1"/>
    </source>
</evidence>
<dbReference type="CDD" id="cd04301">
    <property type="entry name" value="NAT_SF"/>
    <property type="match status" value="1"/>
</dbReference>
<dbReference type="InterPro" id="IPR000182">
    <property type="entry name" value="GNAT_dom"/>
</dbReference>
<dbReference type="GO" id="GO:0008080">
    <property type="term" value="F:N-acetyltransferase activity"/>
    <property type="evidence" value="ECO:0007669"/>
    <property type="project" value="InterPro"/>
</dbReference>
<dbReference type="PROSITE" id="PS51186">
    <property type="entry name" value="GNAT"/>
    <property type="match status" value="1"/>
</dbReference>
<dbReference type="InterPro" id="IPR016181">
    <property type="entry name" value="Acyl_CoA_acyltransferase"/>
</dbReference>
<name>A0A916R8H5_9HYPH</name>
<proteinExistence type="predicted"/>
<dbReference type="Pfam" id="PF00583">
    <property type="entry name" value="Acetyltransf_1"/>
    <property type="match status" value="1"/>
</dbReference>
<dbReference type="Proteomes" id="UP000596977">
    <property type="component" value="Unassembled WGS sequence"/>
</dbReference>
<dbReference type="OrthoDB" id="9787920at2"/>